<feature type="signal peptide" evidence="1">
    <location>
        <begin position="1"/>
        <end position="22"/>
    </location>
</feature>
<protein>
    <submittedName>
        <fullName evidence="3">META domain-containing protein</fullName>
    </submittedName>
</protein>
<proteinExistence type="predicted"/>
<evidence type="ECO:0000313" key="4">
    <source>
        <dbReference type="Proteomes" id="UP001165423"/>
    </source>
</evidence>
<dbReference type="InterPro" id="IPR038670">
    <property type="entry name" value="HslJ-like_sf"/>
</dbReference>
<dbReference type="RefSeq" id="WP_243318309.1">
    <property type="nucleotide sequence ID" value="NZ_JALGCL010000001.1"/>
</dbReference>
<name>A0ABT0A0M4_9GAMM</name>
<dbReference type="PANTHER" id="PTHR35535:SF2">
    <property type="entry name" value="DUF306 DOMAIN-CONTAINING PROTEIN"/>
    <property type="match status" value="1"/>
</dbReference>
<sequence>MTLSLLVLVAFGSACAPTATQADAPAVPDALSAVGRWKLQGATDSQGQPIAAVLPDGTPKHGIAFNDGSLAIRGGCNQMGGRYTMDAQGRLVVSELQSTLMACANKALMDADSAVAGLLQGASAWRIAESYPEQLFLEHADGRRSHWVAERLPPSP</sequence>
<feature type="domain" description="DUF306" evidence="2">
    <location>
        <begin position="36"/>
        <end position="144"/>
    </location>
</feature>
<organism evidence="3 4">
    <name type="scientific">Cognatiluteimonas sedimenti</name>
    <dbReference type="NCBI Taxonomy" id="2927791"/>
    <lineage>
        <taxon>Bacteria</taxon>
        <taxon>Pseudomonadati</taxon>
        <taxon>Pseudomonadota</taxon>
        <taxon>Gammaproteobacteria</taxon>
        <taxon>Lysobacterales</taxon>
        <taxon>Lysobacteraceae</taxon>
        <taxon>Cognatiluteimonas</taxon>
    </lineage>
</organism>
<gene>
    <name evidence="3" type="ORF">MQC88_00830</name>
</gene>
<reference evidence="3 4" key="1">
    <citation type="submission" date="2022-03" db="EMBL/GenBank/DDBJ databases">
        <title>Luteimonas soily sp. nov., a novel bacterium isolated from the soil.</title>
        <authorList>
            <person name="Zhang X."/>
        </authorList>
    </citation>
    <scope>NUCLEOTIDE SEQUENCE [LARGE SCALE GENOMIC DNA]</scope>
    <source>
        <strain evidence="3 4">50</strain>
    </source>
</reference>
<dbReference type="Pfam" id="PF03724">
    <property type="entry name" value="META"/>
    <property type="match status" value="1"/>
</dbReference>
<evidence type="ECO:0000313" key="3">
    <source>
        <dbReference type="EMBL" id="MCJ0824515.1"/>
    </source>
</evidence>
<dbReference type="Proteomes" id="UP001165423">
    <property type="component" value="Unassembled WGS sequence"/>
</dbReference>
<keyword evidence="4" id="KW-1185">Reference proteome</keyword>
<accession>A0ABT0A0M4</accession>
<evidence type="ECO:0000259" key="2">
    <source>
        <dbReference type="Pfam" id="PF03724"/>
    </source>
</evidence>
<dbReference type="Gene3D" id="2.40.128.270">
    <property type="match status" value="1"/>
</dbReference>
<comment type="caution">
    <text evidence="3">The sequence shown here is derived from an EMBL/GenBank/DDBJ whole genome shotgun (WGS) entry which is preliminary data.</text>
</comment>
<dbReference type="InterPro" id="IPR005184">
    <property type="entry name" value="DUF306_Meta_HslJ"/>
</dbReference>
<evidence type="ECO:0000256" key="1">
    <source>
        <dbReference type="SAM" id="SignalP"/>
    </source>
</evidence>
<dbReference type="EMBL" id="JALGCL010000001">
    <property type="protein sequence ID" value="MCJ0824515.1"/>
    <property type="molecule type" value="Genomic_DNA"/>
</dbReference>
<feature type="chain" id="PRO_5045915839" evidence="1">
    <location>
        <begin position="23"/>
        <end position="156"/>
    </location>
</feature>
<dbReference type="InterPro" id="IPR053147">
    <property type="entry name" value="Hsp_HslJ-like"/>
</dbReference>
<keyword evidence="1" id="KW-0732">Signal</keyword>
<dbReference type="PANTHER" id="PTHR35535">
    <property type="entry name" value="HEAT SHOCK PROTEIN HSLJ"/>
    <property type="match status" value="1"/>
</dbReference>